<evidence type="ECO:0000313" key="4">
    <source>
        <dbReference type="Proteomes" id="UP000316012"/>
    </source>
</evidence>
<dbReference type="InterPro" id="IPR016161">
    <property type="entry name" value="Ald_DH/histidinol_DH"/>
</dbReference>
<dbReference type="CDD" id="cd07122">
    <property type="entry name" value="ALDH_F20_ACDH"/>
    <property type="match status" value="1"/>
</dbReference>
<dbReference type="InterPro" id="IPR015590">
    <property type="entry name" value="Aldehyde_DH_dom"/>
</dbReference>
<dbReference type="EMBL" id="SRMD01000035">
    <property type="protein sequence ID" value="TQW16056.1"/>
    <property type="molecule type" value="Genomic_DNA"/>
</dbReference>
<organism evidence="3 4">
    <name type="scientific">Lactobacillus gasseri</name>
    <dbReference type="NCBI Taxonomy" id="1596"/>
    <lineage>
        <taxon>Bacteria</taxon>
        <taxon>Bacillati</taxon>
        <taxon>Bacillota</taxon>
        <taxon>Bacilli</taxon>
        <taxon>Lactobacillales</taxon>
        <taxon>Lactobacillaceae</taxon>
        <taxon>Lactobacillus</taxon>
    </lineage>
</organism>
<dbReference type="PANTHER" id="PTHR11699">
    <property type="entry name" value="ALDEHYDE DEHYDROGENASE-RELATED"/>
    <property type="match status" value="1"/>
</dbReference>
<comment type="caution">
    <text evidence="3">The sequence shown here is derived from an EMBL/GenBank/DDBJ whole genome shotgun (WGS) entry which is preliminary data.</text>
</comment>
<protein>
    <submittedName>
        <fullName evidence="3">Aldehyde-alcohol dehydrogenase</fullName>
    </submittedName>
</protein>
<evidence type="ECO:0000259" key="2">
    <source>
        <dbReference type="Pfam" id="PF00171"/>
    </source>
</evidence>
<dbReference type="InterPro" id="IPR016162">
    <property type="entry name" value="Ald_DH_N"/>
</dbReference>
<evidence type="ECO:0000256" key="1">
    <source>
        <dbReference type="ARBA" id="ARBA00023002"/>
    </source>
</evidence>
<dbReference type="Pfam" id="PF00171">
    <property type="entry name" value="Aldedh"/>
    <property type="match status" value="1"/>
</dbReference>
<keyword evidence="1" id="KW-0560">Oxidoreductase</keyword>
<name>A0ABY3BG90_LACGS</name>
<dbReference type="InterPro" id="IPR016163">
    <property type="entry name" value="Ald_DH_C"/>
</dbReference>
<gene>
    <name evidence="3" type="primary">adhE_2</name>
    <name evidence="3" type="ORF">FIPPAONL_00230</name>
</gene>
<reference evidence="3 4" key="1">
    <citation type="submission" date="2019-04" db="EMBL/GenBank/DDBJ databases">
        <title>Lactobacillus gasseri 7171 assembly.</title>
        <authorList>
            <person name="Joris B.R."/>
            <person name="Giguere D."/>
        </authorList>
    </citation>
    <scope>NUCLEOTIDE SEQUENCE [LARGE SCALE GENOMIC DNA]</scope>
    <source>
        <strain evidence="3 4">7171</strain>
    </source>
</reference>
<dbReference type="SUPFAM" id="SSF53720">
    <property type="entry name" value="ALDH-like"/>
    <property type="match status" value="1"/>
</dbReference>
<proteinExistence type="predicted"/>
<dbReference type="Proteomes" id="UP000316012">
    <property type="component" value="Unassembled WGS sequence"/>
</dbReference>
<accession>A0ABY3BG90</accession>
<feature type="domain" description="Aldehyde dehydrogenase" evidence="2">
    <location>
        <begin position="19"/>
        <end position="278"/>
    </location>
</feature>
<sequence length="372" mass="41195">MVQDKKATKEEKTIDVNKMIDGYVEKAHVALDEMADFDQEQVDKICEAIASAGEQNSYLLAKMAVEETGRGVVEDKTIKNMFASENIWNSLRHEKTVGVIEEDKEKQLVKIAEPKGVIAGVTPVTNPTSTVIFKAMLALKTRNAIIFGFHPQAQKSCVKTGEIIREAAVKAGAPKDAIQWIEYPSLEATSALMNHPNVQTILATGGPGMVKAAYSSGKPAIGVGPGNGPSYIEKTANIPESVYDIVLSKTFDNGMICSSENSVVVDEEIYNKVKDEFKSWNCYFLKPDEIKKFEEKFIDPRRGTVAGPVAGRSAYQIAKLCGVDVPEDTKVIIAEYKGEVKSILYQLKNFHQYLLCTRLRIMKMLIRFVLIF</sequence>
<keyword evidence="4" id="KW-1185">Reference proteome</keyword>
<dbReference type="Gene3D" id="3.40.605.10">
    <property type="entry name" value="Aldehyde Dehydrogenase, Chain A, domain 1"/>
    <property type="match status" value="1"/>
</dbReference>
<dbReference type="Gene3D" id="3.40.309.10">
    <property type="entry name" value="Aldehyde Dehydrogenase, Chain A, domain 2"/>
    <property type="match status" value="1"/>
</dbReference>
<evidence type="ECO:0000313" key="3">
    <source>
        <dbReference type="EMBL" id="TQW16056.1"/>
    </source>
</evidence>